<protein>
    <recommendedName>
        <fullName evidence="2">DUF4142 domain-containing protein</fullName>
    </recommendedName>
</protein>
<keyword evidence="4" id="KW-1185">Reference proteome</keyword>
<dbReference type="InterPro" id="IPR025419">
    <property type="entry name" value="DUF4142"/>
</dbReference>
<proteinExistence type="predicted"/>
<sequence>MLLDKIITLALAAVFLIALSCEGPSANETATESIPQKRTLLHEPAFWDYAASSNMLQVEVARVAAATSSTERIRSIAAEAMEFHTQALEELKALAQQHENIPLPDSLGAADTGLVLEFKLLEGEELDTHFREFVISTHHAQLDRYEEALLKADDAKTRDWLMDMRAHLRQEIHLLAEADSTETAGE</sequence>
<dbReference type="EMBL" id="LVWA01000004">
    <property type="protein sequence ID" value="OKL41104.1"/>
    <property type="molecule type" value="Genomic_DNA"/>
</dbReference>
<evidence type="ECO:0000259" key="2">
    <source>
        <dbReference type="Pfam" id="PF13628"/>
    </source>
</evidence>
<reference evidence="3 4" key="1">
    <citation type="submission" date="2016-03" db="EMBL/GenBank/DDBJ databases">
        <title>Genome sequence of Pontibacter sp. nov., of the family cytophagaceae, isolated from marine sediment of the Yellow Sea, China.</title>
        <authorList>
            <person name="Zhang G."/>
            <person name="Zhang R."/>
        </authorList>
    </citation>
    <scope>NUCLEOTIDE SEQUENCE [LARGE SCALE GENOMIC DNA]</scope>
    <source>
        <strain evidence="3 4">S10-8</strain>
    </source>
</reference>
<organism evidence="3 4">
    <name type="scientific">Pontibacter flavimaris</name>
    <dbReference type="NCBI Taxonomy" id="1797110"/>
    <lineage>
        <taxon>Bacteria</taxon>
        <taxon>Pseudomonadati</taxon>
        <taxon>Bacteroidota</taxon>
        <taxon>Cytophagia</taxon>
        <taxon>Cytophagales</taxon>
        <taxon>Hymenobacteraceae</taxon>
        <taxon>Pontibacter</taxon>
    </lineage>
</organism>
<dbReference type="InterPro" id="IPR012347">
    <property type="entry name" value="Ferritin-like"/>
</dbReference>
<keyword evidence="1" id="KW-0732">Signal</keyword>
<evidence type="ECO:0000313" key="4">
    <source>
        <dbReference type="Proteomes" id="UP000186551"/>
    </source>
</evidence>
<dbReference type="Pfam" id="PF13628">
    <property type="entry name" value="DUF4142"/>
    <property type="match status" value="1"/>
</dbReference>
<dbReference type="STRING" id="1797110.A3841_14865"/>
<feature type="signal peptide" evidence="1">
    <location>
        <begin position="1"/>
        <end position="26"/>
    </location>
</feature>
<feature type="domain" description="DUF4142" evidence="2">
    <location>
        <begin position="44"/>
        <end position="171"/>
    </location>
</feature>
<name>A0A1Q5PFU8_9BACT</name>
<dbReference type="PROSITE" id="PS51257">
    <property type="entry name" value="PROKAR_LIPOPROTEIN"/>
    <property type="match status" value="1"/>
</dbReference>
<dbReference type="Gene3D" id="1.20.1260.10">
    <property type="match status" value="1"/>
</dbReference>
<feature type="chain" id="PRO_5013112643" description="DUF4142 domain-containing protein" evidence="1">
    <location>
        <begin position="27"/>
        <end position="186"/>
    </location>
</feature>
<dbReference type="RefSeq" id="WP_073851720.1">
    <property type="nucleotide sequence ID" value="NZ_LVWA01000004.1"/>
</dbReference>
<evidence type="ECO:0000313" key="3">
    <source>
        <dbReference type="EMBL" id="OKL41104.1"/>
    </source>
</evidence>
<gene>
    <name evidence="3" type="ORF">A3841_14865</name>
</gene>
<comment type="caution">
    <text evidence="3">The sequence shown here is derived from an EMBL/GenBank/DDBJ whole genome shotgun (WGS) entry which is preliminary data.</text>
</comment>
<dbReference type="Proteomes" id="UP000186551">
    <property type="component" value="Unassembled WGS sequence"/>
</dbReference>
<evidence type="ECO:0000256" key="1">
    <source>
        <dbReference type="SAM" id="SignalP"/>
    </source>
</evidence>
<accession>A0A1Q5PFU8</accession>
<dbReference type="OrthoDB" id="850722at2"/>
<dbReference type="AlphaFoldDB" id="A0A1Q5PFU8"/>